<evidence type="ECO:0000313" key="1">
    <source>
        <dbReference type="EMBL" id="OEH47471.1"/>
    </source>
</evidence>
<gene>
    <name evidence="1" type="ORF">lpari_01534</name>
</gene>
<protein>
    <submittedName>
        <fullName evidence="1">Uncharacterized protein</fullName>
    </submittedName>
</protein>
<dbReference type="STRING" id="45071.Lpar_1149"/>
<organism evidence="1 2">
    <name type="scientific">Legionella parisiensis</name>
    <dbReference type="NCBI Taxonomy" id="45071"/>
    <lineage>
        <taxon>Bacteria</taxon>
        <taxon>Pseudomonadati</taxon>
        <taxon>Pseudomonadota</taxon>
        <taxon>Gammaproteobacteria</taxon>
        <taxon>Legionellales</taxon>
        <taxon>Legionellaceae</taxon>
        <taxon>Legionella</taxon>
    </lineage>
</organism>
<sequence>MKEKIEKLTSRFAALGFKQLKELPQEDAHALMQWTAYIDHLNHAAYKAIEAQYAQFNPDASKDEQVIFYKRILAIKNILRELQVVHNDLTKSLHENSALYIPDDAVISLNAKYILPELKTKEPNEIVRANFYQLLDNISKNNSLSKEEFNYITSLLMQIASRPQGMQLIVKLNYLLATKNAQLILKPSNNFECSMMREGRAATSPDYTRKSITPEEDFKTIFKREVRPGAGATRIPIGVDYRFNDKMTSLDLDVYASAGHGLTDGGPAFILLAHELIHGLHNLTGKALYNFSPFFQGPKYENDPMIQLLYPKNSGFSLGPSAEEYWTIEGGGYVKIAFAVNMVFLRGQDMSVLNQEGVLSLIFIMLD</sequence>
<accession>A0A1E5JSG4</accession>
<dbReference type="EMBL" id="LSOG01000048">
    <property type="protein sequence ID" value="OEH47471.1"/>
    <property type="molecule type" value="Genomic_DNA"/>
</dbReference>
<name>A0A1E5JSG4_9GAMM</name>
<reference evidence="1 2" key="1">
    <citation type="submission" date="2016-02" db="EMBL/GenBank/DDBJ databases">
        <title>Secondary metabolites in Legionella.</title>
        <authorList>
            <person name="Tobias N.J."/>
            <person name="Bode H.B."/>
        </authorList>
    </citation>
    <scope>NUCLEOTIDE SEQUENCE [LARGE SCALE GENOMIC DNA]</scope>
    <source>
        <strain evidence="1 2">DSM 19216</strain>
    </source>
</reference>
<dbReference type="OrthoDB" id="8821494at2"/>
<dbReference type="RefSeq" id="WP_115341276.1">
    <property type="nucleotide sequence ID" value="NZ_CAAAIE010000006.1"/>
</dbReference>
<dbReference type="PATRIC" id="fig|45071.6.peg.1242"/>
<dbReference type="AlphaFoldDB" id="A0A1E5JSG4"/>
<comment type="caution">
    <text evidence="1">The sequence shown here is derived from an EMBL/GenBank/DDBJ whole genome shotgun (WGS) entry which is preliminary data.</text>
</comment>
<dbReference type="Proteomes" id="UP000095229">
    <property type="component" value="Unassembled WGS sequence"/>
</dbReference>
<evidence type="ECO:0000313" key="2">
    <source>
        <dbReference type="Proteomes" id="UP000095229"/>
    </source>
</evidence>
<keyword evidence="2" id="KW-1185">Reference proteome</keyword>
<proteinExistence type="predicted"/>